<organism evidence="1 2">
    <name type="scientific">Edaphosphingomonas fennica</name>
    <dbReference type="NCBI Taxonomy" id="114404"/>
    <lineage>
        <taxon>Bacteria</taxon>
        <taxon>Pseudomonadati</taxon>
        <taxon>Pseudomonadota</taxon>
        <taxon>Alphaproteobacteria</taxon>
        <taxon>Sphingomonadales</taxon>
        <taxon>Rhizorhabdaceae</taxon>
        <taxon>Edaphosphingomonas</taxon>
    </lineage>
</organism>
<evidence type="ECO:0008006" key="3">
    <source>
        <dbReference type="Google" id="ProtNLM"/>
    </source>
</evidence>
<dbReference type="Pfam" id="PF10098">
    <property type="entry name" value="DUF2336"/>
    <property type="match status" value="1"/>
</dbReference>
<gene>
    <name evidence="1" type="ORF">CV103_19200</name>
</gene>
<keyword evidence="2" id="KW-1185">Reference proteome</keyword>
<protein>
    <recommendedName>
        <fullName evidence="3">DUF2336 domain-containing protein</fullName>
    </recommendedName>
</protein>
<accession>A0A2T4HMY8</accession>
<sequence>MVAFVPDSVDGAERLLGDAARAQVAGRERIRLALIDLFLPDGRRLRDIERIAAANLLQRLICTVEDDLRDRIGQRLEARDPVLAAAITAGAVPIAAPMMEQAGLLRDAELVGMVLRRAEEHRLSVALRLAAARMAAIAPEPPLIDLLVEDAEPAIAEAAMAMVVAESRRIDRFQDPVLARTDLPADIQHRLIWRVAACLRRYMIDIGRLDAATADREVGLAAQHLLSGYDESATLEGRAMALALLLRAGGRLTDAVIARALGEGRVALTVAGLALRAGIEFGAAWDMLFDADGSRLAVLLSAIGMEAEAAADILFRCVPSDVDPDTAAARIEAFMMLDRNRADEVLRPWRLEPAFRAAIDELDAGLR</sequence>
<evidence type="ECO:0000313" key="2">
    <source>
        <dbReference type="Proteomes" id="UP000241206"/>
    </source>
</evidence>
<name>A0A2T4HMY8_9SPHN</name>
<comment type="caution">
    <text evidence="1">The sequence shown here is derived from an EMBL/GenBank/DDBJ whole genome shotgun (WGS) entry which is preliminary data.</text>
</comment>
<dbReference type="RefSeq" id="WP_107395825.1">
    <property type="nucleotide sequence ID" value="NZ_PHHF01000076.1"/>
</dbReference>
<dbReference type="AlphaFoldDB" id="A0A2T4HMY8"/>
<dbReference type="EMBL" id="PHHF01000076">
    <property type="protein sequence ID" value="PTD17126.1"/>
    <property type="molecule type" value="Genomic_DNA"/>
</dbReference>
<reference evidence="1 2" key="1">
    <citation type="submission" date="2017-11" db="EMBL/GenBank/DDBJ databases">
        <title>Sphingomonas oleivorans sp. nov., isolated from oil-contaminated soil.</title>
        <authorList>
            <person name="Wang L."/>
            <person name="Chen L."/>
        </authorList>
    </citation>
    <scope>NUCLEOTIDE SEQUENCE [LARGE SCALE GENOMIC DNA]</scope>
    <source>
        <strain evidence="1 2">K101</strain>
    </source>
</reference>
<dbReference type="InterPro" id="IPR019285">
    <property type="entry name" value="DUF2336"/>
</dbReference>
<dbReference type="Proteomes" id="UP000241206">
    <property type="component" value="Unassembled WGS sequence"/>
</dbReference>
<proteinExistence type="predicted"/>
<evidence type="ECO:0000313" key="1">
    <source>
        <dbReference type="EMBL" id="PTD17126.1"/>
    </source>
</evidence>